<dbReference type="GO" id="GO:0046872">
    <property type="term" value="F:metal ion binding"/>
    <property type="evidence" value="ECO:0007669"/>
    <property type="project" value="UniProtKB-KW"/>
</dbReference>
<dbReference type="AlphaFoldDB" id="A0A151ZFG3"/>
<dbReference type="CDD" id="cd00842">
    <property type="entry name" value="MPP_ASMase"/>
    <property type="match status" value="1"/>
</dbReference>
<dbReference type="GO" id="GO:0046513">
    <property type="term" value="P:ceramide biosynthetic process"/>
    <property type="evidence" value="ECO:0007669"/>
    <property type="project" value="UniProtKB-ARBA"/>
</dbReference>
<keyword evidence="10 11" id="KW-0326">Glycosidase</keyword>
<comment type="subcellular location">
    <subcellularLocation>
        <location evidence="1">Secreted</location>
    </subcellularLocation>
</comment>
<dbReference type="PIRSF" id="PIRSF000948">
    <property type="entry name" value="Sphingomy_PDE"/>
    <property type="match status" value="1"/>
</dbReference>
<evidence type="ECO:0000256" key="12">
    <source>
        <dbReference type="PIRSR" id="PIRSR000948-1"/>
    </source>
</evidence>
<comment type="function">
    <text evidence="11">Converts sphingomyelin to ceramide.</text>
</comment>
<dbReference type="Pfam" id="PF00149">
    <property type="entry name" value="Metallophos"/>
    <property type="match status" value="1"/>
</dbReference>
<evidence type="ECO:0000256" key="10">
    <source>
        <dbReference type="ARBA" id="ARBA00023295"/>
    </source>
</evidence>
<feature type="disulfide bond" evidence="13">
    <location>
        <begin position="117"/>
        <end position="122"/>
    </location>
</feature>
<evidence type="ECO:0000256" key="4">
    <source>
        <dbReference type="ARBA" id="ARBA00022723"/>
    </source>
</evidence>
<evidence type="ECO:0000313" key="15">
    <source>
        <dbReference type="EMBL" id="KYQ92711.1"/>
    </source>
</evidence>
<reference evidence="15 16" key="1">
    <citation type="submission" date="2015-12" db="EMBL/GenBank/DDBJ databases">
        <title>Dictyostelia acquired genes for synthesis and detection of signals that induce cell-type specialization by lateral gene transfer from prokaryotes.</title>
        <authorList>
            <person name="Gloeckner G."/>
            <person name="Schaap P."/>
        </authorList>
    </citation>
    <scope>NUCLEOTIDE SEQUENCE [LARGE SCALE GENOMIC DNA]</scope>
    <source>
        <strain evidence="15 16">TK</strain>
    </source>
</reference>
<feature type="binding site" evidence="12">
    <location>
        <position position="321"/>
    </location>
    <ligand>
        <name>Zn(2+)</name>
        <dbReference type="ChEBI" id="CHEBI:29105"/>
        <label>2</label>
    </ligand>
</feature>
<dbReference type="InterPro" id="IPR008139">
    <property type="entry name" value="SaposinB_dom"/>
</dbReference>
<dbReference type="InterPro" id="IPR011160">
    <property type="entry name" value="Sphingomy_PDE"/>
</dbReference>
<evidence type="ECO:0000256" key="13">
    <source>
        <dbReference type="PIRSR" id="PIRSR000948-2"/>
    </source>
</evidence>
<gene>
    <name evidence="15" type="ORF">DLAC_06715</name>
</gene>
<feature type="binding site" evidence="12">
    <location>
        <position position="104"/>
    </location>
    <ligand>
        <name>Zn(2+)</name>
        <dbReference type="ChEBI" id="CHEBI:29105"/>
        <label>1</label>
    </ligand>
</feature>
<evidence type="ECO:0000256" key="11">
    <source>
        <dbReference type="PIRNR" id="PIRNR000948"/>
    </source>
</evidence>
<dbReference type="GO" id="GO:0016798">
    <property type="term" value="F:hydrolase activity, acting on glycosyl bonds"/>
    <property type="evidence" value="ECO:0007669"/>
    <property type="project" value="UniProtKB-KW"/>
</dbReference>
<feature type="disulfide bond" evidence="13">
    <location>
        <begin position="479"/>
        <end position="483"/>
    </location>
</feature>
<evidence type="ECO:0000256" key="3">
    <source>
        <dbReference type="ARBA" id="ARBA00022525"/>
    </source>
</evidence>
<dbReference type="FunCoup" id="A0A151ZFG3">
    <property type="interactions" value="9"/>
</dbReference>
<dbReference type="PANTHER" id="PTHR10340">
    <property type="entry name" value="SPHINGOMYELIN PHOSPHODIESTERASE"/>
    <property type="match status" value="1"/>
</dbReference>
<name>A0A151ZFG3_TIELA</name>
<keyword evidence="5" id="KW-0732">Signal</keyword>
<dbReference type="OrthoDB" id="282973at2759"/>
<keyword evidence="7 12" id="KW-0862">Zinc</keyword>
<proteinExistence type="inferred from homology"/>
<feature type="binding site" evidence="12">
    <location>
        <position position="102"/>
    </location>
    <ligand>
        <name>Zn(2+)</name>
        <dbReference type="ChEBI" id="CHEBI:29105"/>
        <label>1</label>
    </ligand>
</feature>
<dbReference type="InterPro" id="IPR045473">
    <property type="entry name" value="ASM_C"/>
</dbReference>
<comment type="caution">
    <text evidence="15">The sequence shown here is derived from an EMBL/GenBank/DDBJ whole genome shotgun (WGS) entry which is preliminary data.</text>
</comment>
<dbReference type="EMBL" id="LODT01000029">
    <property type="protein sequence ID" value="KYQ92711.1"/>
    <property type="molecule type" value="Genomic_DNA"/>
</dbReference>
<dbReference type="InParanoid" id="A0A151ZFG3"/>
<evidence type="ECO:0000256" key="8">
    <source>
        <dbReference type="ARBA" id="ARBA00023157"/>
    </source>
</evidence>
<dbReference type="GO" id="GO:0016020">
    <property type="term" value="C:membrane"/>
    <property type="evidence" value="ECO:0007669"/>
    <property type="project" value="GOC"/>
</dbReference>
<feature type="binding site" evidence="12">
    <location>
        <position position="174"/>
    </location>
    <ligand>
        <name>Zn(2+)</name>
        <dbReference type="ChEBI" id="CHEBI:29105"/>
        <label>2</label>
    </ligand>
</feature>
<organism evidence="15 16">
    <name type="scientific">Tieghemostelium lacteum</name>
    <name type="common">Slime mold</name>
    <name type="synonym">Dictyostelium lacteum</name>
    <dbReference type="NCBI Taxonomy" id="361077"/>
    <lineage>
        <taxon>Eukaryota</taxon>
        <taxon>Amoebozoa</taxon>
        <taxon>Evosea</taxon>
        <taxon>Eumycetozoa</taxon>
        <taxon>Dictyostelia</taxon>
        <taxon>Dictyosteliales</taxon>
        <taxon>Raperosteliaceae</taxon>
        <taxon>Tieghemostelium</taxon>
    </lineage>
</organism>
<evidence type="ECO:0000256" key="7">
    <source>
        <dbReference type="ARBA" id="ARBA00022833"/>
    </source>
</evidence>
<feature type="disulfide bond" evidence="13">
    <location>
        <begin position="19"/>
        <end position="30"/>
    </location>
</feature>
<evidence type="ECO:0000256" key="1">
    <source>
        <dbReference type="ARBA" id="ARBA00004613"/>
    </source>
</evidence>
<sequence>MAKSQKSQDEIVEFLIDFCSVFKIEKPTVCVGIVNIFRNETFAVLNHLGDTPAYICGFVGYCPWTPTNFTGIVQFPKPKPPHVTPVPPVPGAPVHRILHLSDIHVDTLYVEGMNDDCGEPICCRAANGPGINGSTAAGKWGDYQCDVNMLMFTNMLEYIANELPPLDYIFWTGDNPPHDVWMQTRETQLNASLRITNLLDKYFPQVPKFPCVGNHEGVPVDSFPLPGTPGSHWLYDGLSGYWEDWFGGNDTDAIETFRYGGYYSMQMTPGLRVISLNMNWCNNINAWLIENVTDPASMLQWTIDTLQQSEDIQEKVYIIGHIPPGIEDCIDIWSQQFYQVINRYEDTIVAAFYGHTHRDHFEVFYTQDGTNRATSVALITPSSTTYKNQNPSFRIITTDVESSYLVEISTYYTDLNEANANDYPTWKLEYNSTDTYTMTTLFPEDWDNALNNIQVNSTMFDVFYQFYYSSSPYPLEHPCDDTCQLSYTCYLQSGTDYLYQQCLKKKLTSYHNSNQLTFDNYLEYIQMKSINNDKVC</sequence>
<dbReference type="SUPFAM" id="SSF56300">
    <property type="entry name" value="Metallo-dependent phosphatases"/>
    <property type="match status" value="1"/>
</dbReference>
<keyword evidence="9" id="KW-0325">Glycoprotein</keyword>
<evidence type="ECO:0000256" key="6">
    <source>
        <dbReference type="ARBA" id="ARBA00022801"/>
    </source>
</evidence>
<feature type="disulfide bond" evidence="13">
    <location>
        <begin position="281"/>
        <end position="329"/>
    </location>
</feature>
<dbReference type="GO" id="GO:0005615">
    <property type="term" value="C:extracellular space"/>
    <property type="evidence" value="ECO:0007669"/>
    <property type="project" value="TreeGrafter"/>
</dbReference>
<protein>
    <recommendedName>
        <fullName evidence="11">Sphingomyelin phosphodiesterase</fullName>
    </recommendedName>
</protein>
<keyword evidence="16" id="KW-1185">Reference proteome</keyword>
<comment type="cofactor">
    <cofactor evidence="12">
        <name>Zn(2+)</name>
        <dbReference type="ChEBI" id="CHEBI:29105"/>
    </cofactor>
    <text evidence="12">Binds 2 Zn(2+) ions per subunit.</text>
</comment>
<comment type="similarity">
    <text evidence="2 11">Belongs to the acid sphingomyelinase family.</text>
</comment>
<feature type="binding site" evidence="12">
    <location>
        <position position="214"/>
    </location>
    <ligand>
        <name>Zn(2+)</name>
        <dbReference type="ChEBI" id="CHEBI:29105"/>
        <label>2</label>
    </ligand>
</feature>
<keyword evidence="6 11" id="KW-0378">Hydrolase</keyword>
<keyword evidence="8 13" id="KW-1015">Disulfide bond</keyword>
<feature type="domain" description="Saposin B-type" evidence="14">
    <location>
        <begin position="1"/>
        <end position="66"/>
    </location>
</feature>
<keyword evidence="4 12" id="KW-0479">Metal-binding</keyword>
<evidence type="ECO:0000256" key="9">
    <source>
        <dbReference type="ARBA" id="ARBA00023180"/>
    </source>
</evidence>
<dbReference type="InterPro" id="IPR029052">
    <property type="entry name" value="Metallo-depent_PP-like"/>
</dbReference>
<dbReference type="InterPro" id="IPR041805">
    <property type="entry name" value="ASMase/PPN1_MPP"/>
</dbReference>
<dbReference type="InterPro" id="IPR004843">
    <property type="entry name" value="Calcineurin-like_PHP"/>
</dbReference>
<feature type="disulfide bond" evidence="13">
    <location>
        <begin position="123"/>
        <end position="145"/>
    </location>
</feature>
<dbReference type="OMA" id="DCDLPFR"/>
<evidence type="ECO:0000256" key="2">
    <source>
        <dbReference type="ARBA" id="ARBA00008234"/>
    </source>
</evidence>
<dbReference type="PROSITE" id="PS50015">
    <property type="entry name" value="SAP_B"/>
    <property type="match status" value="1"/>
</dbReference>
<accession>A0A151ZFG3</accession>
<evidence type="ECO:0000256" key="5">
    <source>
        <dbReference type="ARBA" id="ARBA00022729"/>
    </source>
</evidence>
<feature type="binding site" evidence="12">
    <location>
        <position position="357"/>
    </location>
    <ligand>
        <name>Zn(2+)</name>
        <dbReference type="ChEBI" id="CHEBI:29105"/>
        <label>1</label>
    </ligand>
</feature>
<dbReference type="Proteomes" id="UP000076078">
    <property type="component" value="Unassembled WGS sequence"/>
</dbReference>
<dbReference type="GO" id="GO:0006685">
    <property type="term" value="P:sphingomyelin catabolic process"/>
    <property type="evidence" value="ECO:0007669"/>
    <property type="project" value="UniProtKB-UniRule"/>
</dbReference>
<dbReference type="InterPro" id="IPR011001">
    <property type="entry name" value="Saposin-like"/>
</dbReference>
<dbReference type="GO" id="GO:0004767">
    <property type="term" value="F:sphingomyelin phosphodiesterase activity"/>
    <property type="evidence" value="ECO:0007669"/>
    <property type="project" value="UniProtKB-UniRule"/>
</dbReference>
<dbReference type="SUPFAM" id="SSF47862">
    <property type="entry name" value="Saposin"/>
    <property type="match status" value="1"/>
</dbReference>
<dbReference type="PANTHER" id="PTHR10340:SF34">
    <property type="entry name" value="SPHINGOMYELIN PHOSPHODIESTERASE"/>
    <property type="match status" value="1"/>
</dbReference>
<keyword evidence="3" id="KW-0964">Secreted</keyword>
<feature type="binding site" evidence="12">
    <location>
        <position position="174"/>
    </location>
    <ligand>
        <name>Zn(2+)</name>
        <dbReference type="ChEBI" id="CHEBI:29105"/>
        <label>1</label>
    </ligand>
</feature>
<dbReference type="STRING" id="361077.A0A151ZFG3"/>
<feature type="binding site" evidence="12">
    <location>
        <position position="355"/>
    </location>
    <ligand>
        <name>Zn(2+)</name>
        <dbReference type="ChEBI" id="CHEBI:29105"/>
        <label>2</label>
    </ligand>
</feature>
<evidence type="ECO:0000259" key="14">
    <source>
        <dbReference type="PROSITE" id="PS50015"/>
    </source>
</evidence>
<evidence type="ECO:0000313" key="16">
    <source>
        <dbReference type="Proteomes" id="UP000076078"/>
    </source>
</evidence>
<dbReference type="Pfam" id="PF19272">
    <property type="entry name" value="ASMase_C"/>
    <property type="match status" value="1"/>
</dbReference>